<reference evidence="5 6" key="1">
    <citation type="submission" date="2018-08" db="EMBL/GenBank/DDBJ databases">
        <title>Henriciella mobilis sp. nov., isolated from seawater.</title>
        <authorList>
            <person name="Cheng H."/>
            <person name="Wu Y.-H."/>
            <person name="Xu X.-W."/>
            <person name="Guo L.-L."/>
        </authorList>
    </citation>
    <scope>NUCLEOTIDE SEQUENCE [LARGE SCALE GENOMIC DNA]</scope>
    <source>
        <strain evidence="5 6">JN25</strain>
    </source>
</reference>
<gene>
    <name evidence="5" type="ORF">D1223_02920</name>
</gene>
<evidence type="ECO:0000256" key="1">
    <source>
        <dbReference type="ARBA" id="ARBA00022553"/>
    </source>
</evidence>
<keyword evidence="1 3" id="KW-0597">Phosphoprotein</keyword>
<evidence type="ECO:0000256" key="3">
    <source>
        <dbReference type="PROSITE-ProRule" id="PRU00169"/>
    </source>
</evidence>
<proteinExistence type="predicted"/>
<dbReference type="PANTHER" id="PTHR44591">
    <property type="entry name" value="STRESS RESPONSE REGULATOR PROTEIN 1"/>
    <property type="match status" value="1"/>
</dbReference>
<dbReference type="EMBL" id="QWFX01000005">
    <property type="protein sequence ID" value="RIJ32816.1"/>
    <property type="molecule type" value="Genomic_DNA"/>
</dbReference>
<dbReference type="Gene3D" id="3.40.50.2300">
    <property type="match status" value="1"/>
</dbReference>
<evidence type="ECO:0000313" key="6">
    <source>
        <dbReference type="Proteomes" id="UP000266385"/>
    </source>
</evidence>
<organism evidence="5 6">
    <name type="scientific">Henriciella mobilis</name>
    <dbReference type="NCBI Taxonomy" id="2305467"/>
    <lineage>
        <taxon>Bacteria</taxon>
        <taxon>Pseudomonadati</taxon>
        <taxon>Pseudomonadota</taxon>
        <taxon>Alphaproteobacteria</taxon>
        <taxon>Hyphomonadales</taxon>
        <taxon>Hyphomonadaceae</taxon>
        <taxon>Henriciella</taxon>
    </lineage>
</organism>
<keyword evidence="2" id="KW-0902">Two-component regulatory system</keyword>
<evidence type="ECO:0000259" key="4">
    <source>
        <dbReference type="PROSITE" id="PS50110"/>
    </source>
</evidence>
<comment type="caution">
    <text evidence="5">The sequence shown here is derived from an EMBL/GenBank/DDBJ whole genome shotgun (WGS) entry which is preliminary data.</text>
</comment>
<protein>
    <submittedName>
        <fullName evidence="5">Response regulator</fullName>
    </submittedName>
</protein>
<evidence type="ECO:0000256" key="2">
    <source>
        <dbReference type="ARBA" id="ARBA00023012"/>
    </source>
</evidence>
<feature type="domain" description="Response regulatory" evidence="4">
    <location>
        <begin position="8"/>
        <end position="125"/>
    </location>
</feature>
<keyword evidence="6" id="KW-1185">Reference proteome</keyword>
<dbReference type="SUPFAM" id="SSF52172">
    <property type="entry name" value="CheY-like"/>
    <property type="match status" value="1"/>
</dbReference>
<evidence type="ECO:0000313" key="5">
    <source>
        <dbReference type="EMBL" id="RIJ32816.1"/>
    </source>
</evidence>
<feature type="modified residue" description="4-aspartylphosphate" evidence="3">
    <location>
        <position position="58"/>
    </location>
</feature>
<dbReference type="PROSITE" id="PS50110">
    <property type="entry name" value="RESPONSE_REGULATORY"/>
    <property type="match status" value="1"/>
</dbReference>
<dbReference type="RefSeq" id="WP_119374897.1">
    <property type="nucleotide sequence ID" value="NZ_QWFX01000005.1"/>
</dbReference>
<dbReference type="Proteomes" id="UP000266385">
    <property type="component" value="Unassembled WGS sequence"/>
</dbReference>
<dbReference type="InterPro" id="IPR050595">
    <property type="entry name" value="Bact_response_regulator"/>
</dbReference>
<dbReference type="OrthoDB" id="9800897at2"/>
<sequence length="128" mass="14063">MSNKDSLRVLVVDDMSTSRGILQNTLESFGIRNVFTEADANAGLNFMLRTPVHLVISDYNMPGKNGLEFLKAIRTNKQTARVGFILVSGSSSPDIIRVGRSYGMNNFLPKPFNADSLRKTVEAVVGKL</sequence>
<dbReference type="GO" id="GO:0000160">
    <property type="term" value="P:phosphorelay signal transduction system"/>
    <property type="evidence" value="ECO:0007669"/>
    <property type="project" value="UniProtKB-KW"/>
</dbReference>
<dbReference type="InterPro" id="IPR011006">
    <property type="entry name" value="CheY-like_superfamily"/>
</dbReference>
<dbReference type="PANTHER" id="PTHR44591:SF14">
    <property type="entry name" value="PROTEIN PILG"/>
    <property type="match status" value="1"/>
</dbReference>
<dbReference type="SMART" id="SM00448">
    <property type="entry name" value="REC"/>
    <property type="match status" value="1"/>
</dbReference>
<dbReference type="Pfam" id="PF00072">
    <property type="entry name" value="Response_reg"/>
    <property type="match status" value="1"/>
</dbReference>
<dbReference type="InterPro" id="IPR001789">
    <property type="entry name" value="Sig_transdc_resp-reg_receiver"/>
</dbReference>
<dbReference type="AlphaFoldDB" id="A0A399RMB9"/>
<name>A0A399RMB9_9PROT</name>
<accession>A0A399RMB9</accession>